<name>A0A3D8SP03_9HELO</name>
<dbReference type="Proteomes" id="UP000256645">
    <property type="component" value="Unassembled WGS sequence"/>
</dbReference>
<feature type="region of interest" description="Disordered" evidence="7">
    <location>
        <begin position="83"/>
        <end position="110"/>
    </location>
</feature>
<keyword evidence="5" id="KW-0804">Transcription</keyword>
<dbReference type="Gene3D" id="4.10.240.10">
    <property type="entry name" value="Zn(2)-C6 fungal-type DNA-binding domain"/>
    <property type="match status" value="1"/>
</dbReference>
<keyword evidence="2" id="KW-0862">Zinc</keyword>
<keyword evidence="10" id="KW-1185">Reference proteome</keyword>
<dbReference type="SUPFAM" id="SSF57701">
    <property type="entry name" value="Zn2/Cys6 DNA-binding domain"/>
    <property type="match status" value="1"/>
</dbReference>
<evidence type="ECO:0000256" key="4">
    <source>
        <dbReference type="ARBA" id="ARBA00023125"/>
    </source>
</evidence>
<dbReference type="InterPro" id="IPR001138">
    <property type="entry name" value="Zn2Cys6_DnaBD"/>
</dbReference>
<dbReference type="InterPro" id="IPR036864">
    <property type="entry name" value="Zn2-C6_fun-type_DNA-bd_sf"/>
</dbReference>
<dbReference type="CDD" id="cd00067">
    <property type="entry name" value="GAL4"/>
    <property type="match status" value="1"/>
</dbReference>
<keyword evidence="6" id="KW-0539">Nucleus</keyword>
<dbReference type="GO" id="GO:0006351">
    <property type="term" value="P:DNA-templated transcription"/>
    <property type="evidence" value="ECO:0007669"/>
    <property type="project" value="InterPro"/>
</dbReference>
<keyword evidence="1" id="KW-0479">Metal-binding</keyword>
<evidence type="ECO:0000313" key="9">
    <source>
        <dbReference type="EMBL" id="RDW88063.1"/>
    </source>
</evidence>
<feature type="region of interest" description="Disordered" evidence="7">
    <location>
        <begin position="1"/>
        <end position="25"/>
    </location>
</feature>
<comment type="caution">
    <text evidence="9">The sequence shown here is derived from an EMBL/GenBank/DDBJ whole genome shotgun (WGS) entry which is preliminary data.</text>
</comment>
<evidence type="ECO:0000256" key="1">
    <source>
        <dbReference type="ARBA" id="ARBA00022723"/>
    </source>
</evidence>
<dbReference type="SMART" id="SM00066">
    <property type="entry name" value="GAL4"/>
    <property type="match status" value="1"/>
</dbReference>
<dbReference type="GO" id="GO:0008270">
    <property type="term" value="F:zinc ion binding"/>
    <property type="evidence" value="ECO:0007669"/>
    <property type="project" value="InterPro"/>
</dbReference>
<dbReference type="AlphaFoldDB" id="A0A3D8SP03"/>
<accession>A0A3D8SP03</accession>
<dbReference type="GO" id="GO:0000978">
    <property type="term" value="F:RNA polymerase II cis-regulatory region sequence-specific DNA binding"/>
    <property type="evidence" value="ECO:0007669"/>
    <property type="project" value="TreeGrafter"/>
</dbReference>
<keyword evidence="3" id="KW-0805">Transcription regulation</keyword>
<proteinExistence type="predicted"/>
<evidence type="ECO:0000256" key="3">
    <source>
        <dbReference type="ARBA" id="ARBA00023015"/>
    </source>
</evidence>
<organism evidence="9 10">
    <name type="scientific">Coleophoma cylindrospora</name>
    <dbReference type="NCBI Taxonomy" id="1849047"/>
    <lineage>
        <taxon>Eukaryota</taxon>
        <taxon>Fungi</taxon>
        <taxon>Dikarya</taxon>
        <taxon>Ascomycota</taxon>
        <taxon>Pezizomycotina</taxon>
        <taxon>Leotiomycetes</taxon>
        <taxon>Helotiales</taxon>
        <taxon>Dermateaceae</taxon>
        <taxon>Coleophoma</taxon>
    </lineage>
</organism>
<protein>
    <recommendedName>
        <fullName evidence="8">Zn(2)-C6 fungal-type domain-containing protein</fullName>
    </recommendedName>
</protein>
<evidence type="ECO:0000256" key="7">
    <source>
        <dbReference type="SAM" id="MobiDB-lite"/>
    </source>
</evidence>
<keyword evidence="4" id="KW-0238">DNA-binding</keyword>
<dbReference type="InterPro" id="IPR051430">
    <property type="entry name" value="Fungal_TF_Env_Response"/>
</dbReference>
<dbReference type="PROSITE" id="PS00463">
    <property type="entry name" value="ZN2_CY6_FUNGAL_1"/>
    <property type="match status" value="1"/>
</dbReference>
<evidence type="ECO:0000256" key="2">
    <source>
        <dbReference type="ARBA" id="ARBA00022833"/>
    </source>
</evidence>
<feature type="compositionally biased region" description="Polar residues" evidence="7">
    <location>
        <begin position="86"/>
        <end position="105"/>
    </location>
</feature>
<evidence type="ECO:0000313" key="10">
    <source>
        <dbReference type="Proteomes" id="UP000256645"/>
    </source>
</evidence>
<dbReference type="EMBL" id="PDLM01000001">
    <property type="protein sequence ID" value="RDW88063.1"/>
    <property type="molecule type" value="Genomic_DNA"/>
</dbReference>
<dbReference type="STRING" id="1849047.A0A3D8SP03"/>
<dbReference type="CDD" id="cd12148">
    <property type="entry name" value="fungal_TF_MHR"/>
    <property type="match status" value="1"/>
</dbReference>
<reference evidence="9 10" key="1">
    <citation type="journal article" date="2018" name="IMA Fungus">
        <title>IMA Genome-F 9: Draft genome sequence of Annulohypoxylon stygium, Aspergillus mulundensis, Berkeleyomyces basicola (syn. Thielaviopsis basicola), Ceratocystis smalleyi, two Cercospora beticola strains, Coleophoma cylindrospora, Fusarium fracticaudum, Phialophora cf. hyalina, and Morchella septimelata.</title>
        <authorList>
            <person name="Wingfield B.D."/>
            <person name="Bills G.F."/>
            <person name="Dong Y."/>
            <person name="Huang W."/>
            <person name="Nel W.J."/>
            <person name="Swalarsk-Parry B.S."/>
            <person name="Vaghefi N."/>
            <person name="Wilken P.M."/>
            <person name="An Z."/>
            <person name="de Beer Z.W."/>
            <person name="De Vos L."/>
            <person name="Chen L."/>
            <person name="Duong T.A."/>
            <person name="Gao Y."/>
            <person name="Hammerbacher A."/>
            <person name="Kikkert J.R."/>
            <person name="Li Y."/>
            <person name="Li H."/>
            <person name="Li K."/>
            <person name="Li Q."/>
            <person name="Liu X."/>
            <person name="Ma X."/>
            <person name="Naidoo K."/>
            <person name="Pethybridge S.J."/>
            <person name="Sun J."/>
            <person name="Steenkamp E.T."/>
            <person name="van der Nest M.A."/>
            <person name="van Wyk S."/>
            <person name="Wingfield M.J."/>
            <person name="Xiong C."/>
            <person name="Yue Q."/>
            <person name="Zhang X."/>
        </authorList>
    </citation>
    <scope>NUCLEOTIDE SEQUENCE [LARGE SCALE GENOMIC DNA]</scope>
    <source>
        <strain evidence="9 10">BP6252</strain>
    </source>
</reference>
<evidence type="ECO:0000256" key="5">
    <source>
        <dbReference type="ARBA" id="ARBA00023163"/>
    </source>
</evidence>
<dbReference type="PANTHER" id="PTHR31944">
    <property type="entry name" value="HEME-RESPONSIVE ZINC FINGER TRANSCRIPTION FACTOR HAP1"/>
    <property type="match status" value="1"/>
</dbReference>
<sequence length="725" mass="81270">MSTDIPIPPSESSTPAPKISRPRPTLTCSECRHKKLKCDRAEPCEQCRKRGRVQFCSYAHSTTRHRVPNGQGTRVKRASATVKASGMQSLAATTKTGRNGPSSRGNVPIESQPRDAEIVDTSSRYRGPSDRMGMLVHFDDAKKFLLNTHSDAEMTVLMRELQSFQKSYGHRHKMSNRGQQETSSIFEQLKNSLPTREVCDASVSSYLRDRETILRIIHIPSFLQRSMEFWAAEEYQPTFSNTNLVCQLLAIVIISYPADQSNEKQTSQVSWNHLLQSFSLIQKWLGSLHGKHSFDLATLQTRALLLLAQQSLLMSATDIWREVGVLLRLGMVAGLHQALPGCREYPIFQHQQRLRLWTTILELDLQYSLICGMPPTANLFRPAILPVSIDDVDLFDSMVDIRNEKTLGQYSDALPQICLVSTLKARSEAVYILCNNEEQRLAQNLISAGENIEAEIQRIPSMLKPMAQTIDGGGPRGHIFSRIMLDMHLRRPLLAIQRQFVLSRLGDSFPGARLAALKTAVTILSYLDALDPEYADPNQITSKYHWDLFHVLFKTDITQAMLILCSEIQSFSAADNNRCALPHCLPDYPVSLSKGNLIRTVESVLGGFMKRIGKMGCDLKDVLMLTIVLQLVRSSGSDSKAKQISMMKGAQRVLNSCRESFSGKNLFQAEIETGSETGLPPNMSASALNHDYDDMQDVDMLLNTDNFDLNNIDFMGWDIGQPWGS</sequence>
<gene>
    <name evidence="9" type="ORF">BP6252_00095</name>
</gene>
<feature type="domain" description="Zn(2)-C6 fungal-type" evidence="8">
    <location>
        <begin position="27"/>
        <end position="58"/>
    </location>
</feature>
<evidence type="ECO:0000256" key="6">
    <source>
        <dbReference type="ARBA" id="ARBA00023242"/>
    </source>
</evidence>
<dbReference type="Pfam" id="PF00172">
    <property type="entry name" value="Zn_clus"/>
    <property type="match status" value="1"/>
</dbReference>
<dbReference type="InterPro" id="IPR007219">
    <property type="entry name" value="XnlR_reg_dom"/>
</dbReference>
<dbReference type="OrthoDB" id="5414787at2759"/>
<dbReference type="PROSITE" id="PS50048">
    <property type="entry name" value="ZN2_CY6_FUNGAL_2"/>
    <property type="match status" value="1"/>
</dbReference>
<dbReference type="GO" id="GO:0005634">
    <property type="term" value="C:nucleus"/>
    <property type="evidence" value="ECO:0007669"/>
    <property type="project" value="TreeGrafter"/>
</dbReference>
<dbReference type="PANTHER" id="PTHR31944:SF131">
    <property type="entry name" value="HEME-RESPONSIVE ZINC FINGER TRANSCRIPTION FACTOR HAP1"/>
    <property type="match status" value="1"/>
</dbReference>
<dbReference type="GO" id="GO:0001228">
    <property type="term" value="F:DNA-binding transcription activator activity, RNA polymerase II-specific"/>
    <property type="evidence" value="ECO:0007669"/>
    <property type="project" value="TreeGrafter"/>
</dbReference>
<evidence type="ECO:0000259" key="8">
    <source>
        <dbReference type="PROSITE" id="PS50048"/>
    </source>
</evidence>
<dbReference type="Pfam" id="PF04082">
    <property type="entry name" value="Fungal_trans"/>
    <property type="match status" value="1"/>
</dbReference>